<name>A0ABP3EDB1_9PSEU</name>
<dbReference type="EMBL" id="BAAABU010000029">
    <property type="protein sequence ID" value="GAA0259983.1"/>
    <property type="molecule type" value="Genomic_DNA"/>
</dbReference>
<evidence type="ECO:0000313" key="2">
    <source>
        <dbReference type="Proteomes" id="UP001500416"/>
    </source>
</evidence>
<reference evidence="2" key="1">
    <citation type="journal article" date="2019" name="Int. J. Syst. Evol. Microbiol.">
        <title>The Global Catalogue of Microorganisms (GCM) 10K type strain sequencing project: providing services to taxonomists for standard genome sequencing and annotation.</title>
        <authorList>
            <consortium name="The Broad Institute Genomics Platform"/>
            <consortium name="The Broad Institute Genome Sequencing Center for Infectious Disease"/>
            <person name="Wu L."/>
            <person name="Ma J."/>
        </authorList>
    </citation>
    <scope>NUCLEOTIDE SEQUENCE [LARGE SCALE GENOMIC DNA]</scope>
    <source>
        <strain evidence="2">JCM 3380</strain>
    </source>
</reference>
<organism evidence="1 2">
    <name type="scientific">Saccharothrix mutabilis subsp. mutabilis</name>
    <dbReference type="NCBI Taxonomy" id="66855"/>
    <lineage>
        <taxon>Bacteria</taxon>
        <taxon>Bacillati</taxon>
        <taxon>Actinomycetota</taxon>
        <taxon>Actinomycetes</taxon>
        <taxon>Pseudonocardiales</taxon>
        <taxon>Pseudonocardiaceae</taxon>
        <taxon>Saccharothrix</taxon>
    </lineage>
</organism>
<evidence type="ECO:0008006" key="3">
    <source>
        <dbReference type="Google" id="ProtNLM"/>
    </source>
</evidence>
<accession>A0ABP3EDB1</accession>
<proteinExistence type="predicted"/>
<evidence type="ECO:0000313" key="1">
    <source>
        <dbReference type="EMBL" id="GAA0259983.1"/>
    </source>
</evidence>
<keyword evidence="2" id="KW-1185">Reference proteome</keyword>
<comment type="caution">
    <text evidence="1">The sequence shown here is derived from an EMBL/GenBank/DDBJ whole genome shotgun (WGS) entry which is preliminary data.</text>
</comment>
<dbReference type="Proteomes" id="UP001500416">
    <property type="component" value="Unassembled WGS sequence"/>
</dbReference>
<dbReference type="RefSeq" id="WP_343939363.1">
    <property type="nucleotide sequence ID" value="NZ_BAAABU010000029.1"/>
</dbReference>
<sequence>MTDTRALLGEIRSLLGSSVDLTGISSNGADDIYEVFIFSLAAAFAHDRGADVKLVDHMGRPTNELKFRRSPGQLFARDHSYTHALIRFGFTPPLELHIGIRVQGGSGVLHEADVLMLPQEEADISRQAGVAPRAAKCNLVIECKHYVNSSLDLGLARNFQGLYADLHVKHSYFVANRDSISVARYFQAQKREYEQRVSPGSREASYLQAKIRGAFRDYLAKHDPSIAI</sequence>
<gene>
    <name evidence="1" type="ORF">GCM10010492_71190</name>
</gene>
<protein>
    <recommendedName>
        <fullName evidence="3">Restriction endonuclease</fullName>
    </recommendedName>
</protein>